<protein>
    <submittedName>
        <fullName evidence="11">Na+/H+ antiporter, MnhA subunit (Sodium/pH homeostasis)</fullName>
    </submittedName>
</protein>
<evidence type="ECO:0000259" key="10">
    <source>
        <dbReference type="Pfam" id="PF00361"/>
    </source>
</evidence>
<dbReference type="PANTHER" id="PTHR42703:SF1">
    <property type="entry name" value="NA(+)_H(+) ANTIPORTER SUBUNIT D1"/>
    <property type="match status" value="1"/>
</dbReference>
<feature type="transmembrane region" description="Helical" evidence="9">
    <location>
        <begin position="136"/>
        <end position="154"/>
    </location>
</feature>
<proteinExistence type="inferred from homology"/>
<evidence type="ECO:0000256" key="9">
    <source>
        <dbReference type="SAM" id="Phobius"/>
    </source>
</evidence>
<dbReference type="PATRIC" id="fig|1030009.3.peg.2414"/>
<dbReference type="InterPro" id="IPR001750">
    <property type="entry name" value="ND/Mrp_TM"/>
</dbReference>
<dbReference type="PANTHER" id="PTHR42703">
    <property type="entry name" value="NADH DEHYDROGENASE"/>
    <property type="match status" value="1"/>
</dbReference>
<feature type="transmembrane region" description="Helical" evidence="9">
    <location>
        <begin position="344"/>
        <end position="362"/>
    </location>
</feature>
<feature type="transmembrane region" description="Helical" evidence="9">
    <location>
        <begin position="208"/>
        <end position="235"/>
    </location>
</feature>
<dbReference type="GO" id="GO:0008137">
    <property type="term" value="F:NADH dehydrogenase (ubiquinone) activity"/>
    <property type="evidence" value="ECO:0007669"/>
    <property type="project" value="InterPro"/>
</dbReference>
<feature type="transmembrane region" description="Helical" evidence="9">
    <location>
        <begin position="35"/>
        <end position="56"/>
    </location>
</feature>
<dbReference type="EMBL" id="CP002816">
    <property type="protein sequence ID" value="AEH93431.1"/>
    <property type="molecule type" value="Genomic_DNA"/>
</dbReference>
<evidence type="ECO:0000256" key="2">
    <source>
        <dbReference type="ARBA" id="ARBA00005346"/>
    </source>
</evidence>
<reference evidence="11 12" key="1">
    <citation type="journal article" date="2011" name="J. Bacteriol.">
        <title>Genome sequence of the nonpathogenic Listeria monocytogenes serovar 4a strain M7.</title>
        <authorList>
            <person name="Chen J."/>
            <person name="Xia Y."/>
            <person name="Cheng C."/>
            <person name="Fang C."/>
            <person name="Shan Y."/>
            <person name="Jin G."/>
            <person name="Fang W."/>
        </authorList>
    </citation>
    <scope>NUCLEOTIDE SEQUENCE [LARGE SCALE GENOMIC DNA]</scope>
    <source>
        <strain evidence="11 12">M7</strain>
    </source>
</reference>
<feature type="transmembrane region" description="Helical" evidence="9">
    <location>
        <begin position="276"/>
        <end position="299"/>
    </location>
</feature>
<evidence type="ECO:0000256" key="4">
    <source>
        <dbReference type="ARBA" id="ARBA00022475"/>
    </source>
</evidence>
<evidence type="ECO:0000256" key="3">
    <source>
        <dbReference type="ARBA" id="ARBA00022449"/>
    </source>
</evidence>
<dbReference type="HOGENOM" id="CLU_007100_9_2_9"/>
<feature type="transmembrane region" description="Helical" evidence="9">
    <location>
        <begin position="68"/>
        <end position="99"/>
    </location>
</feature>
<dbReference type="NCBIfam" id="NF005818">
    <property type="entry name" value="PRK07691.1"/>
    <property type="match status" value="1"/>
</dbReference>
<evidence type="ECO:0000256" key="7">
    <source>
        <dbReference type="ARBA" id="ARBA00023136"/>
    </source>
</evidence>
<evidence type="ECO:0000256" key="6">
    <source>
        <dbReference type="ARBA" id="ARBA00022989"/>
    </source>
</evidence>
<feature type="transmembrane region" description="Helical" evidence="9">
    <location>
        <begin position="6"/>
        <end position="26"/>
    </location>
</feature>
<name>A0A0E0UYM2_LISMM</name>
<dbReference type="GO" id="GO:0042773">
    <property type="term" value="P:ATP synthesis coupled electron transport"/>
    <property type="evidence" value="ECO:0007669"/>
    <property type="project" value="InterPro"/>
</dbReference>
<keyword evidence="6 9" id="KW-1133">Transmembrane helix</keyword>
<dbReference type="KEGG" id="lmq:LMM7_2426"/>
<feature type="transmembrane region" description="Helical" evidence="9">
    <location>
        <begin position="453"/>
        <end position="478"/>
    </location>
</feature>
<keyword evidence="5 8" id="KW-0812">Transmembrane</keyword>
<feature type="transmembrane region" description="Helical" evidence="9">
    <location>
        <begin position="166"/>
        <end position="188"/>
    </location>
</feature>
<keyword evidence="3" id="KW-0050">Antiport</keyword>
<keyword evidence="7 9" id="KW-0472">Membrane</keyword>
<dbReference type="Proteomes" id="UP000000486">
    <property type="component" value="Chromosome"/>
</dbReference>
<feature type="transmembrane region" description="Helical" evidence="9">
    <location>
        <begin position="247"/>
        <end position="270"/>
    </location>
</feature>
<evidence type="ECO:0000256" key="5">
    <source>
        <dbReference type="ARBA" id="ARBA00022692"/>
    </source>
</evidence>
<sequence>MKPMMNNIILMPILIPFLGAITLMLLPKKVIIQRVFALIFSGILVVATLGLVFYIRENGITTVNIGNWAAPFGITMVGDMLAVLLTATTSIVLFCVILYSFYTIGKPREKFLYYPAILFMIVGVNGSFLTGDIFNMFVFFEVMLMASYVLLVIGGTQVQLKATIKYLLINVVGSGFFVVAIALLYSMIGTLNMADISQKITDLNGANTGMISVVAVLFLFVFGLKAGLFPLYFWLPGSYFAPPIPVLALFGGLLTKVGVYAIIRTYTLFFSSLTDFVVPLLGILAIVTIVLGVIGAISYYDMKTIVIYNIMIAIGVILFSVSIMTRESMTGAVFYLIHDMIIKAALFLIVGIVMAITGYSSVKKFSGLMSVKPSLGWIFFIATLGLAGIPPLSGFIGKLLIVEGAFSAGQIVGGIIILLSSLFVLMSLIKVFTKGFWGEKKGVFNLQIPYKKMLVPVIILLAISIGYGVFSNAIYPFIEQAVDPLVDPSVYIHAVIKE</sequence>
<comment type="subcellular location">
    <subcellularLocation>
        <location evidence="1">Cell membrane</location>
        <topology evidence="1">Multi-pass membrane protein</topology>
    </subcellularLocation>
    <subcellularLocation>
        <location evidence="8">Membrane</location>
        <topology evidence="8">Multi-pass membrane protein</topology>
    </subcellularLocation>
</comment>
<feature type="transmembrane region" description="Helical" evidence="9">
    <location>
        <begin position="374"/>
        <end position="396"/>
    </location>
</feature>
<dbReference type="InterPro" id="IPR003918">
    <property type="entry name" value="NADH_UbQ_OxRdtase"/>
</dbReference>
<feature type="domain" description="NADH:quinone oxidoreductase/Mrp antiporter transmembrane" evidence="10">
    <location>
        <begin position="131"/>
        <end position="422"/>
    </location>
</feature>
<dbReference type="GO" id="GO:0015297">
    <property type="term" value="F:antiporter activity"/>
    <property type="evidence" value="ECO:0007669"/>
    <property type="project" value="UniProtKB-KW"/>
</dbReference>
<evidence type="ECO:0000313" key="11">
    <source>
        <dbReference type="EMBL" id="AEH93431.1"/>
    </source>
</evidence>
<dbReference type="InterPro" id="IPR050586">
    <property type="entry name" value="CPA3_Na-H_Antiporter_D"/>
</dbReference>
<keyword evidence="3" id="KW-0813">Transport</keyword>
<feature type="transmembrane region" description="Helical" evidence="9">
    <location>
        <begin position="306"/>
        <end position="324"/>
    </location>
</feature>
<evidence type="ECO:0000256" key="8">
    <source>
        <dbReference type="RuleBase" id="RU000320"/>
    </source>
</evidence>
<evidence type="ECO:0000256" key="1">
    <source>
        <dbReference type="ARBA" id="ARBA00004651"/>
    </source>
</evidence>
<dbReference type="Pfam" id="PF00361">
    <property type="entry name" value="Proton_antipo_M"/>
    <property type="match status" value="1"/>
</dbReference>
<dbReference type="GO" id="GO:0005886">
    <property type="term" value="C:plasma membrane"/>
    <property type="evidence" value="ECO:0007669"/>
    <property type="project" value="UniProtKB-SubCell"/>
</dbReference>
<dbReference type="AlphaFoldDB" id="A0A0E0UYM2"/>
<gene>
    <name evidence="11" type="primary">mnhD</name>
    <name evidence="11" type="ordered locus">LMM7_2426</name>
</gene>
<feature type="transmembrane region" description="Helical" evidence="9">
    <location>
        <begin position="408"/>
        <end position="432"/>
    </location>
</feature>
<dbReference type="PRINTS" id="PR01437">
    <property type="entry name" value="NUOXDRDTASE4"/>
</dbReference>
<accession>A0A0E0UYM2</accession>
<organism evidence="11 12">
    <name type="scientific">Listeria monocytogenes serotype 4a (strain M7)</name>
    <dbReference type="NCBI Taxonomy" id="1030009"/>
    <lineage>
        <taxon>Bacteria</taxon>
        <taxon>Bacillati</taxon>
        <taxon>Bacillota</taxon>
        <taxon>Bacilli</taxon>
        <taxon>Bacillales</taxon>
        <taxon>Listeriaceae</taxon>
        <taxon>Listeria</taxon>
    </lineage>
</organism>
<evidence type="ECO:0000313" key="12">
    <source>
        <dbReference type="Proteomes" id="UP000000486"/>
    </source>
</evidence>
<feature type="transmembrane region" description="Helical" evidence="9">
    <location>
        <begin position="111"/>
        <end position="130"/>
    </location>
</feature>
<keyword evidence="4" id="KW-1003">Cell membrane</keyword>
<comment type="similarity">
    <text evidence="2">Belongs to the CPA3 antiporters (TC 2.A.63) subunit D family.</text>
</comment>